<feature type="domain" description="NADPH-dependent FMN reductase-like" evidence="1">
    <location>
        <begin position="7"/>
        <end position="153"/>
    </location>
</feature>
<keyword evidence="3" id="KW-1185">Reference proteome</keyword>
<evidence type="ECO:0000313" key="3">
    <source>
        <dbReference type="Proteomes" id="UP000293874"/>
    </source>
</evidence>
<dbReference type="SUPFAM" id="SSF52218">
    <property type="entry name" value="Flavoproteins"/>
    <property type="match status" value="1"/>
</dbReference>
<dbReference type="PANTHER" id="PTHR30543:SF21">
    <property type="entry name" value="NAD(P)H-DEPENDENT FMN REDUCTASE LOT6"/>
    <property type="match status" value="1"/>
</dbReference>
<dbReference type="OrthoDB" id="9812295at2"/>
<dbReference type="Pfam" id="PF03358">
    <property type="entry name" value="FMN_red"/>
    <property type="match status" value="1"/>
</dbReference>
<accession>A0A4Q7MFG1</accession>
<comment type="caution">
    <text evidence="2">The sequence shown here is derived from an EMBL/GenBank/DDBJ whole genome shotgun (WGS) entry which is preliminary data.</text>
</comment>
<dbReference type="InterPro" id="IPR005025">
    <property type="entry name" value="FMN_Rdtase-like_dom"/>
</dbReference>
<evidence type="ECO:0000313" key="2">
    <source>
        <dbReference type="EMBL" id="RZS65129.1"/>
    </source>
</evidence>
<dbReference type="GO" id="GO:0005829">
    <property type="term" value="C:cytosol"/>
    <property type="evidence" value="ECO:0007669"/>
    <property type="project" value="TreeGrafter"/>
</dbReference>
<dbReference type="Proteomes" id="UP000293874">
    <property type="component" value="Unassembled WGS sequence"/>
</dbReference>
<dbReference type="EMBL" id="SGXA01000006">
    <property type="protein sequence ID" value="RZS65129.1"/>
    <property type="molecule type" value="Genomic_DNA"/>
</dbReference>
<dbReference type="AlphaFoldDB" id="A0A4Q7MFG1"/>
<proteinExistence type="predicted"/>
<dbReference type="GO" id="GO:0016491">
    <property type="term" value="F:oxidoreductase activity"/>
    <property type="evidence" value="ECO:0007669"/>
    <property type="project" value="InterPro"/>
</dbReference>
<sequence length="197" mass="21592">MAHSIQLAGISGSLRKGSFNTALLHAVESLLPGNMKMNILSIADIPLYNADFDLPAAAERPAPVARFREGLAQVDAVLIVSPEYNYSIPGGLKNAIDWASRGEDSPLLGKPVAVMGATQGLWGTVRMHLAFHPVFQFLNMKPLFRPEILVARAKDKFDAELRLTDEPTIRLIHKHLKAFNDHILHAKMQATTPTPQA</sequence>
<dbReference type="GO" id="GO:0010181">
    <property type="term" value="F:FMN binding"/>
    <property type="evidence" value="ECO:0007669"/>
    <property type="project" value="TreeGrafter"/>
</dbReference>
<dbReference type="Gene3D" id="3.40.50.360">
    <property type="match status" value="1"/>
</dbReference>
<name>A0A4Q7MFG1_9BACT</name>
<dbReference type="InterPro" id="IPR029039">
    <property type="entry name" value="Flavoprotein-like_sf"/>
</dbReference>
<reference evidence="2 3" key="1">
    <citation type="submission" date="2019-02" db="EMBL/GenBank/DDBJ databases">
        <title>Genomic Encyclopedia of Type Strains, Phase IV (KMG-IV): sequencing the most valuable type-strain genomes for metagenomic binning, comparative biology and taxonomic classification.</title>
        <authorList>
            <person name="Goeker M."/>
        </authorList>
    </citation>
    <scope>NUCLEOTIDE SEQUENCE [LARGE SCALE GENOMIC DNA]</scope>
    <source>
        <strain evidence="2 3">DSM 18116</strain>
    </source>
</reference>
<dbReference type="InterPro" id="IPR050712">
    <property type="entry name" value="NAD(P)H-dep_reductase"/>
</dbReference>
<dbReference type="RefSeq" id="WP_130544365.1">
    <property type="nucleotide sequence ID" value="NZ_CP042431.1"/>
</dbReference>
<gene>
    <name evidence="2" type="ORF">EV199_5885</name>
</gene>
<protein>
    <submittedName>
        <fullName evidence="2">Chromate reductase</fullName>
    </submittedName>
</protein>
<dbReference type="PANTHER" id="PTHR30543">
    <property type="entry name" value="CHROMATE REDUCTASE"/>
    <property type="match status" value="1"/>
</dbReference>
<organism evidence="2 3">
    <name type="scientific">Pseudobacter ginsenosidimutans</name>
    <dbReference type="NCBI Taxonomy" id="661488"/>
    <lineage>
        <taxon>Bacteria</taxon>
        <taxon>Pseudomonadati</taxon>
        <taxon>Bacteroidota</taxon>
        <taxon>Chitinophagia</taxon>
        <taxon>Chitinophagales</taxon>
        <taxon>Chitinophagaceae</taxon>
        <taxon>Pseudobacter</taxon>
    </lineage>
</organism>
<evidence type="ECO:0000259" key="1">
    <source>
        <dbReference type="Pfam" id="PF03358"/>
    </source>
</evidence>